<dbReference type="Proteomes" id="UP001396898">
    <property type="component" value="Unassembled WGS sequence"/>
</dbReference>
<gene>
    <name evidence="1" type="ORF">PG991_012004</name>
</gene>
<evidence type="ECO:0000313" key="1">
    <source>
        <dbReference type="EMBL" id="KAK8009453.1"/>
    </source>
</evidence>
<protein>
    <submittedName>
        <fullName evidence="1">Uncharacterized protein</fullName>
    </submittedName>
</protein>
<dbReference type="EMBL" id="JAQQWI010000016">
    <property type="protein sequence ID" value="KAK8009453.1"/>
    <property type="molecule type" value="Genomic_DNA"/>
</dbReference>
<accession>A0ABR1RGW8</accession>
<organism evidence="1 2">
    <name type="scientific">Apiospora marii</name>
    <dbReference type="NCBI Taxonomy" id="335849"/>
    <lineage>
        <taxon>Eukaryota</taxon>
        <taxon>Fungi</taxon>
        <taxon>Dikarya</taxon>
        <taxon>Ascomycota</taxon>
        <taxon>Pezizomycotina</taxon>
        <taxon>Sordariomycetes</taxon>
        <taxon>Xylariomycetidae</taxon>
        <taxon>Amphisphaeriales</taxon>
        <taxon>Apiosporaceae</taxon>
        <taxon>Apiospora</taxon>
    </lineage>
</organism>
<comment type="caution">
    <text evidence="1">The sequence shown here is derived from an EMBL/GenBank/DDBJ whole genome shotgun (WGS) entry which is preliminary data.</text>
</comment>
<name>A0ABR1RGW8_9PEZI</name>
<reference evidence="1 2" key="1">
    <citation type="submission" date="2023-01" db="EMBL/GenBank/DDBJ databases">
        <title>Analysis of 21 Apiospora genomes using comparative genomics revels a genus with tremendous synthesis potential of carbohydrate active enzymes and secondary metabolites.</title>
        <authorList>
            <person name="Sorensen T."/>
        </authorList>
    </citation>
    <scope>NUCLEOTIDE SEQUENCE [LARGE SCALE GENOMIC DNA]</scope>
    <source>
        <strain evidence="1 2">CBS 20057</strain>
    </source>
</reference>
<evidence type="ECO:0000313" key="2">
    <source>
        <dbReference type="Proteomes" id="UP001396898"/>
    </source>
</evidence>
<keyword evidence="2" id="KW-1185">Reference proteome</keyword>
<sequence length="259" mass="28399">MQCADSSPAVLGCNERRVGGSMQFGREHVLMQDDTRIFKEATVNTGRRNIVQLTLPHNRPQFVDPGFVHVWQKVGIAQECLPVVQIRGFRQVFVHKEARAQGIPRRLKVRDAFHVSTIAVEFEDPEASQFEACQAGEPLRVQYKRQAVEEVPGQPVAPGSEPSGLGLSSQLQLGRGIRGPSVVRNGLEAGVLSQANDYDFTLLVADLVQRCEVQGDDILHTPECLPGAPVDLAEAIFTKVAPNEGPCQLEGLHSYMSEP</sequence>
<proteinExistence type="predicted"/>